<proteinExistence type="predicted"/>
<accession>A0A6J4T5Y5</accession>
<name>A0A6J4T5Y5_9ACTN</name>
<evidence type="ECO:0000313" key="1">
    <source>
        <dbReference type="EMBL" id="CAA9514881.1"/>
    </source>
</evidence>
<protein>
    <recommendedName>
        <fullName evidence="2">STAS domain-containing protein</fullName>
    </recommendedName>
</protein>
<dbReference type="InterPro" id="IPR036513">
    <property type="entry name" value="STAS_dom_sf"/>
</dbReference>
<evidence type="ECO:0008006" key="2">
    <source>
        <dbReference type="Google" id="ProtNLM"/>
    </source>
</evidence>
<organism evidence="1">
    <name type="scientific">uncultured Solirubrobacteraceae bacterium</name>
    <dbReference type="NCBI Taxonomy" id="1162706"/>
    <lineage>
        <taxon>Bacteria</taxon>
        <taxon>Bacillati</taxon>
        <taxon>Actinomycetota</taxon>
        <taxon>Thermoleophilia</taxon>
        <taxon>Solirubrobacterales</taxon>
        <taxon>Solirubrobacteraceae</taxon>
        <taxon>environmental samples</taxon>
    </lineage>
</organism>
<reference evidence="1" key="1">
    <citation type="submission" date="2020-02" db="EMBL/GenBank/DDBJ databases">
        <authorList>
            <person name="Meier V. D."/>
        </authorList>
    </citation>
    <scope>NUCLEOTIDE SEQUENCE</scope>
    <source>
        <strain evidence="1">AVDCRST_MAG69</strain>
    </source>
</reference>
<dbReference type="EMBL" id="CADCVP010000300">
    <property type="protein sequence ID" value="CAA9514881.1"/>
    <property type="molecule type" value="Genomic_DNA"/>
</dbReference>
<feature type="non-terminal residue" evidence="1">
    <location>
        <position position="41"/>
    </location>
</feature>
<sequence length="41" mass="4743">MVRDAHTLEVRSRREGRQTIVAAHGEVDLATARELRDELER</sequence>
<gene>
    <name evidence="1" type="ORF">AVDCRST_MAG69-2702</name>
</gene>
<dbReference type="Gene3D" id="3.30.750.24">
    <property type="entry name" value="STAS domain"/>
    <property type="match status" value="1"/>
</dbReference>
<dbReference type="AlphaFoldDB" id="A0A6J4T5Y5"/>